<sequence>MPRICRSTRHWVIAAFSCAAILAGAEAPAVAGGTDASATSIIRQLAPTAPSSQSTITSPSPGGTDKRATRLIRQPATVHAHSIRSRPVTIVIDRAYSLDFDVFFEFDSAALTPSAKASLRELGRALSSAELSRYDFLVAGHTDAKGDAAYNLDLSARRAIAVARYLIDAFPIDPSRLYTAGFGETQLRRPDQPTAGINRRVEVSLVAEIQ</sequence>
<dbReference type="Proteomes" id="UP000223606">
    <property type="component" value="Chromosome 1"/>
</dbReference>
<evidence type="ECO:0000256" key="1">
    <source>
        <dbReference type="ARBA" id="ARBA00004442"/>
    </source>
</evidence>
<dbReference type="InterPro" id="IPR036737">
    <property type="entry name" value="OmpA-like_sf"/>
</dbReference>
<feature type="domain" description="OmpA-like" evidence="7">
    <location>
        <begin position="91"/>
        <end position="209"/>
    </location>
</feature>
<keyword evidence="6" id="KW-0732">Signal</keyword>
<name>A0A2C9D9A0_9HYPH</name>
<evidence type="ECO:0000256" key="4">
    <source>
        <dbReference type="PROSITE-ProRule" id="PRU00473"/>
    </source>
</evidence>
<protein>
    <submittedName>
        <fullName evidence="8">Root adhesin</fullName>
    </submittedName>
</protein>
<reference evidence="9" key="1">
    <citation type="submission" date="2017-09" db="EMBL/GenBank/DDBJ databases">
        <title>Genome sequence of Nannocystis excedens DSM 71.</title>
        <authorList>
            <person name="Blom J."/>
        </authorList>
    </citation>
    <scope>NUCLEOTIDE SEQUENCE [LARGE SCALE GENOMIC DNA]</scope>
    <source>
        <strain evidence="9">type strain: E19</strain>
    </source>
</reference>
<gene>
    <name evidence="8" type="primary">oprF_3</name>
    <name evidence="8" type="ORF">HDIA_3351</name>
</gene>
<feature type="signal peptide" evidence="6">
    <location>
        <begin position="1"/>
        <end position="31"/>
    </location>
</feature>
<dbReference type="CDD" id="cd07185">
    <property type="entry name" value="OmpA_C-like"/>
    <property type="match status" value="1"/>
</dbReference>
<dbReference type="PANTHER" id="PTHR30329:SF21">
    <property type="entry name" value="LIPOPROTEIN YIAD-RELATED"/>
    <property type="match status" value="1"/>
</dbReference>
<dbReference type="EMBL" id="LT960614">
    <property type="protein sequence ID" value="SON56892.1"/>
    <property type="molecule type" value="Genomic_DNA"/>
</dbReference>
<evidence type="ECO:0000313" key="8">
    <source>
        <dbReference type="EMBL" id="SON56892.1"/>
    </source>
</evidence>
<dbReference type="KEGG" id="hdi:HDIA_3351"/>
<comment type="subcellular location">
    <subcellularLocation>
        <location evidence="1">Cell outer membrane</location>
    </subcellularLocation>
</comment>
<dbReference type="Gene3D" id="3.30.1330.60">
    <property type="entry name" value="OmpA-like domain"/>
    <property type="match status" value="1"/>
</dbReference>
<feature type="chain" id="PRO_5012090066" evidence="6">
    <location>
        <begin position="32"/>
        <end position="210"/>
    </location>
</feature>
<evidence type="ECO:0000256" key="5">
    <source>
        <dbReference type="SAM" id="MobiDB-lite"/>
    </source>
</evidence>
<dbReference type="RefSeq" id="WP_099557221.1">
    <property type="nucleotide sequence ID" value="NZ_LT960614.1"/>
</dbReference>
<dbReference type="PROSITE" id="PS51123">
    <property type="entry name" value="OMPA_2"/>
    <property type="match status" value="1"/>
</dbReference>
<dbReference type="InterPro" id="IPR006665">
    <property type="entry name" value="OmpA-like"/>
</dbReference>
<proteinExistence type="predicted"/>
<dbReference type="AlphaFoldDB" id="A0A2C9D9A0"/>
<evidence type="ECO:0000313" key="9">
    <source>
        <dbReference type="Proteomes" id="UP000223606"/>
    </source>
</evidence>
<dbReference type="OrthoDB" id="9814546at2"/>
<evidence type="ECO:0000259" key="7">
    <source>
        <dbReference type="PROSITE" id="PS51123"/>
    </source>
</evidence>
<dbReference type="PANTHER" id="PTHR30329">
    <property type="entry name" value="STATOR ELEMENT OF FLAGELLAR MOTOR COMPLEX"/>
    <property type="match status" value="1"/>
</dbReference>
<evidence type="ECO:0000256" key="3">
    <source>
        <dbReference type="ARBA" id="ARBA00023237"/>
    </source>
</evidence>
<dbReference type="PRINTS" id="PR01021">
    <property type="entry name" value="OMPADOMAIN"/>
</dbReference>
<feature type="region of interest" description="Disordered" evidence="5">
    <location>
        <begin position="46"/>
        <end position="67"/>
    </location>
</feature>
<dbReference type="InterPro" id="IPR006664">
    <property type="entry name" value="OMP_bac"/>
</dbReference>
<evidence type="ECO:0000256" key="2">
    <source>
        <dbReference type="ARBA" id="ARBA00023136"/>
    </source>
</evidence>
<keyword evidence="2 4" id="KW-0472">Membrane</keyword>
<keyword evidence="3" id="KW-0998">Cell outer membrane</keyword>
<accession>A0A2C9D9A0</accession>
<dbReference type="Pfam" id="PF00691">
    <property type="entry name" value="OmpA"/>
    <property type="match status" value="1"/>
</dbReference>
<dbReference type="InterPro" id="IPR050330">
    <property type="entry name" value="Bact_OuterMem_StrucFunc"/>
</dbReference>
<keyword evidence="9" id="KW-1185">Reference proteome</keyword>
<dbReference type="SUPFAM" id="SSF103088">
    <property type="entry name" value="OmpA-like"/>
    <property type="match status" value="1"/>
</dbReference>
<feature type="compositionally biased region" description="Low complexity" evidence="5">
    <location>
        <begin position="46"/>
        <end position="63"/>
    </location>
</feature>
<dbReference type="GO" id="GO:0009279">
    <property type="term" value="C:cell outer membrane"/>
    <property type="evidence" value="ECO:0007669"/>
    <property type="project" value="UniProtKB-SubCell"/>
</dbReference>
<evidence type="ECO:0000256" key="6">
    <source>
        <dbReference type="SAM" id="SignalP"/>
    </source>
</evidence>
<organism evidence="8 9">
    <name type="scientific">Hartmannibacter diazotrophicus</name>
    <dbReference type="NCBI Taxonomy" id="1482074"/>
    <lineage>
        <taxon>Bacteria</taxon>
        <taxon>Pseudomonadati</taxon>
        <taxon>Pseudomonadota</taxon>
        <taxon>Alphaproteobacteria</taxon>
        <taxon>Hyphomicrobiales</taxon>
        <taxon>Pleomorphomonadaceae</taxon>
        <taxon>Hartmannibacter</taxon>
    </lineage>
</organism>